<name>A0A1I7XF45_HETBA</name>
<organism evidence="2 3">
    <name type="scientific">Heterorhabditis bacteriophora</name>
    <name type="common">Entomopathogenic nematode worm</name>
    <dbReference type="NCBI Taxonomy" id="37862"/>
    <lineage>
        <taxon>Eukaryota</taxon>
        <taxon>Metazoa</taxon>
        <taxon>Ecdysozoa</taxon>
        <taxon>Nematoda</taxon>
        <taxon>Chromadorea</taxon>
        <taxon>Rhabditida</taxon>
        <taxon>Rhabditina</taxon>
        <taxon>Rhabditomorpha</taxon>
        <taxon>Strongyloidea</taxon>
        <taxon>Heterorhabditidae</taxon>
        <taxon>Heterorhabditis</taxon>
    </lineage>
</organism>
<dbReference type="Proteomes" id="UP000095283">
    <property type="component" value="Unplaced"/>
</dbReference>
<evidence type="ECO:0000256" key="1">
    <source>
        <dbReference type="SAM" id="MobiDB-lite"/>
    </source>
</evidence>
<evidence type="ECO:0000313" key="2">
    <source>
        <dbReference type="Proteomes" id="UP000095283"/>
    </source>
</evidence>
<dbReference type="AlphaFoldDB" id="A0A1I7XF45"/>
<sequence length="141" mass="15686">MGHLVHGYSNSKLIQKTPIKSIDSIKTREAFQAIEDDKSIRNVISTLSKEVVEMLEKVVSVGEDQASLSKGRWTSAPHRKTAWSVFSTLTQGAHAVGEPRIVVETETATSIVRYTPNEGGKPYETREYTESELAKDQIRPV</sequence>
<proteinExistence type="predicted"/>
<keyword evidence="2" id="KW-1185">Reference proteome</keyword>
<evidence type="ECO:0000313" key="3">
    <source>
        <dbReference type="WBParaSite" id="Hba_16144"/>
    </source>
</evidence>
<feature type="compositionally biased region" description="Basic and acidic residues" evidence="1">
    <location>
        <begin position="121"/>
        <end position="141"/>
    </location>
</feature>
<feature type="region of interest" description="Disordered" evidence="1">
    <location>
        <begin position="114"/>
        <end position="141"/>
    </location>
</feature>
<reference evidence="3" key="1">
    <citation type="submission" date="2016-11" db="UniProtKB">
        <authorList>
            <consortium name="WormBaseParasite"/>
        </authorList>
    </citation>
    <scope>IDENTIFICATION</scope>
</reference>
<dbReference type="WBParaSite" id="Hba_16144">
    <property type="protein sequence ID" value="Hba_16144"/>
    <property type="gene ID" value="Hba_16144"/>
</dbReference>
<protein>
    <submittedName>
        <fullName evidence="3">Vinculin</fullName>
    </submittedName>
</protein>
<accession>A0A1I7XF45</accession>